<dbReference type="OrthoDB" id="4427099at2"/>
<evidence type="ECO:0000256" key="2">
    <source>
        <dbReference type="ARBA" id="ARBA00022692"/>
    </source>
</evidence>
<reference evidence="8 9" key="1">
    <citation type="submission" date="2018-05" db="EMBL/GenBank/DDBJ databases">
        <title>Brachybacterium sp. M1HQ-2T, whole genome shotgun sequence.</title>
        <authorList>
            <person name="Tuo L."/>
        </authorList>
    </citation>
    <scope>NUCLEOTIDE SEQUENCE [LARGE SCALE GENOMIC DNA]</scope>
    <source>
        <strain evidence="8 9">M1HQ-2</strain>
    </source>
</reference>
<feature type="transmembrane region" description="Helical" evidence="6">
    <location>
        <begin position="137"/>
        <end position="160"/>
    </location>
</feature>
<keyword evidence="3 6" id="KW-1133">Transmembrane helix</keyword>
<gene>
    <name evidence="8" type="ORF">DEO23_03245</name>
</gene>
<feature type="transmembrane region" description="Helical" evidence="6">
    <location>
        <begin position="96"/>
        <end position="117"/>
    </location>
</feature>
<feature type="domain" description="Lipopolysaccharide assembly protein A" evidence="7">
    <location>
        <begin position="118"/>
        <end position="177"/>
    </location>
</feature>
<evidence type="ECO:0000313" key="9">
    <source>
        <dbReference type="Proteomes" id="UP000245590"/>
    </source>
</evidence>
<comment type="caution">
    <text evidence="8">The sequence shown here is derived from an EMBL/GenBank/DDBJ whole genome shotgun (WGS) entry which is preliminary data.</text>
</comment>
<feature type="compositionally biased region" description="Basic and acidic residues" evidence="5">
    <location>
        <begin position="68"/>
        <end position="87"/>
    </location>
</feature>
<feature type="compositionally biased region" description="Basic and acidic residues" evidence="5">
    <location>
        <begin position="32"/>
        <end position="45"/>
    </location>
</feature>
<accession>A0A2U2RP48</accession>
<dbReference type="GO" id="GO:0005886">
    <property type="term" value="C:plasma membrane"/>
    <property type="evidence" value="ECO:0007669"/>
    <property type="project" value="InterPro"/>
</dbReference>
<evidence type="ECO:0000256" key="1">
    <source>
        <dbReference type="ARBA" id="ARBA00022475"/>
    </source>
</evidence>
<name>A0A2U2RP48_9MICO</name>
<keyword evidence="4 6" id="KW-0472">Membrane</keyword>
<keyword evidence="9" id="KW-1185">Reference proteome</keyword>
<dbReference type="Proteomes" id="UP000245590">
    <property type="component" value="Unassembled WGS sequence"/>
</dbReference>
<dbReference type="InterPro" id="IPR010445">
    <property type="entry name" value="LapA_dom"/>
</dbReference>
<evidence type="ECO:0000259" key="7">
    <source>
        <dbReference type="Pfam" id="PF06305"/>
    </source>
</evidence>
<keyword evidence="1" id="KW-1003">Cell membrane</keyword>
<dbReference type="AlphaFoldDB" id="A0A2U2RP48"/>
<protein>
    <submittedName>
        <fullName evidence="8">DUF1049 domain-containing protein</fullName>
    </submittedName>
</protein>
<evidence type="ECO:0000256" key="3">
    <source>
        <dbReference type="ARBA" id="ARBA00022989"/>
    </source>
</evidence>
<dbReference type="RefSeq" id="WP_109274540.1">
    <property type="nucleotide sequence ID" value="NZ_QFKX01000001.1"/>
</dbReference>
<evidence type="ECO:0000256" key="5">
    <source>
        <dbReference type="SAM" id="MobiDB-lite"/>
    </source>
</evidence>
<feature type="compositionally biased region" description="Low complexity" evidence="5">
    <location>
        <begin position="47"/>
        <end position="66"/>
    </location>
</feature>
<feature type="compositionally biased region" description="Low complexity" evidence="5">
    <location>
        <begin position="1"/>
        <end position="11"/>
    </location>
</feature>
<keyword evidence="2 6" id="KW-0812">Transmembrane</keyword>
<dbReference type="Pfam" id="PF06305">
    <property type="entry name" value="LapA_dom"/>
    <property type="match status" value="1"/>
</dbReference>
<evidence type="ECO:0000313" key="8">
    <source>
        <dbReference type="EMBL" id="PWH07653.1"/>
    </source>
</evidence>
<feature type="region of interest" description="Disordered" evidence="5">
    <location>
        <begin position="1"/>
        <end position="90"/>
    </location>
</feature>
<dbReference type="EMBL" id="QFKX01000001">
    <property type="protein sequence ID" value="PWH07653.1"/>
    <property type="molecule type" value="Genomic_DNA"/>
</dbReference>
<proteinExistence type="predicted"/>
<sequence>MTSSDDSTPTTPREPRRTAGEPLAEGTPAAEGARDIRDTGARPDAEPAPSTAPSSTSPSGTSSAETRPSGRRDETERHAPAHDDVQDVPRSGGRTAGVWIALVLGAIVLILLLVFILQNNTPADFHYFAGQFALPLGIAMLLAAIAGALVMALVGSVRMFQQGRTIKKLRKQLQKVQHPVDR</sequence>
<organism evidence="8 9">
    <name type="scientific">Brachybacterium endophyticum</name>
    <dbReference type="NCBI Taxonomy" id="2182385"/>
    <lineage>
        <taxon>Bacteria</taxon>
        <taxon>Bacillati</taxon>
        <taxon>Actinomycetota</taxon>
        <taxon>Actinomycetes</taxon>
        <taxon>Micrococcales</taxon>
        <taxon>Dermabacteraceae</taxon>
        <taxon>Brachybacterium</taxon>
    </lineage>
</organism>
<evidence type="ECO:0000256" key="6">
    <source>
        <dbReference type="SAM" id="Phobius"/>
    </source>
</evidence>
<evidence type="ECO:0000256" key="4">
    <source>
        <dbReference type="ARBA" id="ARBA00023136"/>
    </source>
</evidence>